<reference evidence="2 3" key="1">
    <citation type="submission" date="2023-02" db="EMBL/GenBank/DDBJ databases">
        <title>LHISI_Scaffold_Assembly.</title>
        <authorList>
            <person name="Stuart O.P."/>
            <person name="Cleave R."/>
            <person name="Magrath M.J.L."/>
            <person name="Mikheyev A.S."/>
        </authorList>
    </citation>
    <scope>NUCLEOTIDE SEQUENCE [LARGE SCALE GENOMIC DNA]</scope>
    <source>
        <strain evidence="2">Daus_M_001</strain>
        <tissue evidence="2">Leg muscle</tissue>
    </source>
</reference>
<evidence type="ECO:0000256" key="1">
    <source>
        <dbReference type="SAM" id="MobiDB-lite"/>
    </source>
</evidence>
<name>A0ABQ9I9P8_9NEOP</name>
<dbReference type="Proteomes" id="UP001159363">
    <property type="component" value="Chromosome 2"/>
</dbReference>
<evidence type="ECO:0000313" key="3">
    <source>
        <dbReference type="Proteomes" id="UP001159363"/>
    </source>
</evidence>
<protein>
    <submittedName>
        <fullName evidence="2">Uncharacterized protein</fullName>
    </submittedName>
</protein>
<gene>
    <name evidence="2" type="ORF">PR048_005973</name>
</gene>
<organism evidence="2 3">
    <name type="scientific">Dryococelus australis</name>
    <dbReference type="NCBI Taxonomy" id="614101"/>
    <lineage>
        <taxon>Eukaryota</taxon>
        <taxon>Metazoa</taxon>
        <taxon>Ecdysozoa</taxon>
        <taxon>Arthropoda</taxon>
        <taxon>Hexapoda</taxon>
        <taxon>Insecta</taxon>
        <taxon>Pterygota</taxon>
        <taxon>Neoptera</taxon>
        <taxon>Polyneoptera</taxon>
        <taxon>Phasmatodea</taxon>
        <taxon>Verophasmatodea</taxon>
        <taxon>Anareolatae</taxon>
        <taxon>Phasmatidae</taxon>
        <taxon>Eurycanthinae</taxon>
        <taxon>Dryococelus</taxon>
    </lineage>
</organism>
<feature type="compositionally biased region" description="Pro residues" evidence="1">
    <location>
        <begin position="50"/>
        <end position="61"/>
    </location>
</feature>
<proteinExistence type="predicted"/>
<sequence length="172" mass="18721">MVVVCRSMGILLPPVSQVTMVTTLTMHHRNRSLDSALQRIPEVDVTPSPECEPPGDIPKPPCTQERPRDREEITSLGSDDSGILCGSDSGSGGTSAVNRSRESLDSNQAEPMEVEQLAPAVLCCTRSEKETTQVQGAKGFLLRLFESKMFDMSMAITYLFNSKEPGVQSYIG</sequence>
<comment type="caution">
    <text evidence="2">The sequence shown here is derived from an EMBL/GenBank/DDBJ whole genome shotgun (WGS) entry which is preliminary data.</text>
</comment>
<keyword evidence="3" id="KW-1185">Reference proteome</keyword>
<accession>A0ABQ9I9P8</accession>
<dbReference type="EMBL" id="JARBHB010000002">
    <property type="protein sequence ID" value="KAJ8893382.1"/>
    <property type="molecule type" value="Genomic_DNA"/>
</dbReference>
<evidence type="ECO:0000313" key="2">
    <source>
        <dbReference type="EMBL" id="KAJ8893382.1"/>
    </source>
</evidence>
<feature type="region of interest" description="Disordered" evidence="1">
    <location>
        <begin position="32"/>
        <end position="112"/>
    </location>
</feature>